<name>A0ABY4N088_9MICO</name>
<evidence type="ECO:0000256" key="5">
    <source>
        <dbReference type="ARBA" id="ARBA00023315"/>
    </source>
</evidence>
<dbReference type="GO" id="GO:0016746">
    <property type="term" value="F:acyltransferase activity"/>
    <property type="evidence" value="ECO:0007669"/>
    <property type="project" value="UniProtKB-KW"/>
</dbReference>
<dbReference type="InterPro" id="IPR002123">
    <property type="entry name" value="Plipid/glycerol_acylTrfase"/>
</dbReference>
<dbReference type="EMBL" id="CP097160">
    <property type="protein sequence ID" value="UQN16116.1"/>
    <property type="molecule type" value="Genomic_DNA"/>
</dbReference>
<evidence type="ECO:0000256" key="1">
    <source>
        <dbReference type="ARBA" id="ARBA00004370"/>
    </source>
</evidence>
<evidence type="ECO:0000259" key="6">
    <source>
        <dbReference type="SMART" id="SM00563"/>
    </source>
</evidence>
<dbReference type="SUPFAM" id="SSF69593">
    <property type="entry name" value="Glycerol-3-phosphate (1)-acyltransferase"/>
    <property type="match status" value="1"/>
</dbReference>
<dbReference type="PANTHER" id="PTHR10434:SF11">
    <property type="entry name" value="1-ACYL-SN-GLYCEROL-3-PHOSPHATE ACYLTRANSFERASE"/>
    <property type="match status" value="1"/>
</dbReference>
<keyword evidence="5 7" id="KW-0012">Acyltransferase</keyword>
<dbReference type="PRINTS" id="PR00979">
    <property type="entry name" value="TAFAZZIN"/>
</dbReference>
<dbReference type="Pfam" id="PF01553">
    <property type="entry name" value="Acyltransferase"/>
    <property type="match status" value="1"/>
</dbReference>
<feature type="domain" description="Phospholipid/glycerol acyltransferase" evidence="6">
    <location>
        <begin position="36"/>
        <end position="157"/>
    </location>
</feature>
<comment type="subcellular location">
    <subcellularLocation>
        <location evidence="1">Membrane</location>
    </subcellularLocation>
</comment>
<evidence type="ECO:0000256" key="4">
    <source>
        <dbReference type="ARBA" id="ARBA00023136"/>
    </source>
</evidence>
<proteinExistence type="predicted"/>
<evidence type="ECO:0000313" key="7">
    <source>
        <dbReference type="EMBL" id="UQN16116.1"/>
    </source>
</evidence>
<keyword evidence="3" id="KW-0443">Lipid metabolism</keyword>
<dbReference type="SMART" id="SM00563">
    <property type="entry name" value="PlsC"/>
    <property type="match status" value="1"/>
</dbReference>
<gene>
    <name evidence="7" type="ORF">M3M28_07450</name>
</gene>
<keyword evidence="4" id="KW-0472">Membrane</keyword>
<organism evidence="7">
    <name type="scientific">Gulosibacter sediminis</name>
    <dbReference type="NCBI Taxonomy" id="1729695"/>
    <lineage>
        <taxon>Bacteria</taxon>
        <taxon>Bacillati</taxon>
        <taxon>Actinomycetota</taxon>
        <taxon>Actinomycetes</taxon>
        <taxon>Micrococcales</taxon>
        <taxon>Microbacteriaceae</taxon>
        <taxon>Gulosibacter</taxon>
    </lineage>
</organism>
<dbReference type="PANTHER" id="PTHR10434">
    <property type="entry name" value="1-ACYL-SN-GLYCEROL-3-PHOSPHATE ACYLTRANSFERASE"/>
    <property type="match status" value="1"/>
</dbReference>
<dbReference type="CDD" id="cd07989">
    <property type="entry name" value="LPLAT_AGPAT-like"/>
    <property type="match status" value="1"/>
</dbReference>
<evidence type="ECO:0000256" key="3">
    <source>
        <dbReference type="ARBA" id="ARBA00023098"/>
    </source>
</evidence>
<sequence length="231" mass="25806">MIYWLLKHIVAGPILRSLFGPEVVGAEHLPRKKGAVIFASNHLSVIDSFLLPLVLRRRIYFLAKSEYFTGKGIKGAFVRWFFKSTGMLSIDRSGGKASEASLRTGLEVLNRGDWLGIYPEGTRSPDARLYRGRTGIARMILECERPVQVVPVVMVDAEKIMPPGAKRPRPGKVGIRFGKPIEFSRYQGMEPNRFILRSITDEVMSEIAALSDQEYVDGYASSYKNRAIAAA</sequence>
<protein>
    <submittedName>
        <fullName evidence="7">1-acyl-sn-glycerol-3-phosphate acyltransferase</fullName>
    </submittedName>
</protein>
<evidence type="ECO:0000256" key="2">
    <source>
        <dbReference type="ARBA" id="ARBA00022679"/>
    </source>
</evidence>
<keyword evidence="2" id="KW-0808">Transferase</keyword>
<accession>A0ABY4N088</accession>
<dbReference type="InterPro" id="IPR000872">
    <property type="entry name" value="Tafazzin"/>
</dbReference>
<reference evidence="7" key="1">
    <citation type="submission" date="2022-05" db="EMBL/GenBank/DDBJ databases">
        <title>Complete genome sequence of toluene-degrading Gulosibacter sediminis strain ACHW.36C.</title>
        <authorList>
            <person name="Wai A.C."/>
            <person name="Lai G.K."/>
            <person name="Griffin S.D."/>
            <person name="Leung F.C."/>
        </authorList>
    </citation>
    <scope>NUCLEOTIDE SEQUENCE [LARGE SCALE GENOMIC DNA]</scope>
    <source>
        <strain evidence="7">ACHW.36C</strain>
    </source>
</reference>